<dbReference type="EMBL" id="KQ086074">
    <property type="protein sequence ID" value="KLO08858.1"/>
    <property type="molecule type" value="Genomic_DNA"/>
</dbReference>
<protein>
    <submittedName>
        <fullName evidence="2">Uncharacterized protein</fullName>
    </submittedName>
</protein>
<feature type="compositionally biased region" description="Polar residues" evidence="1">
    <location>
        <begin position="201"/>
        <end position="214"/>
    </location>
</feature>
<feature type="compositionally biased region" description="Polar residues" evidence="1">
    <location>
        <begin position="165"/>
        <end position="177"/>
    </location>
</feature>
<evidence type="ECO:0000256" key="1">
    <source>
        <dbReference type="SAM" id="MobiDB-lite"/>
    </source>
</evidence>
<organism evidence="2 3">
    <name type="scientific">Schizopora paradoxa</name>
    <dbReference type="NCBI Taxonomy" id="27342"/>
    <lineage>
        <taxon>Eukaryota</taxon>
        <taxon>Fungi</taxon>
        <taxon>Dikarya</taxon>
        <taxon>Basidiomycota</taxon>
        <taxon>Agaricomycotina</taxon>
        <taxon>Agaricomycetes</taxon>
        <taxon>Hymenochaetales</taxon>
        <taxon>Schizoporaceae</taxon>
        <taxon>Schizopora</taxon>
    </lineage>
</organism>
<feature type="region of interest" description="Disordered" evidence="1">
    <location>
        <begin position="104"/>
        <end position="129"/>
    </location>
</feature>
<dbReference type="AlphaFoldDB" id="A0A0H2RH53"/>
<reference evidence="2 3" key="1">
    <citation type="submission" date="2015-04" db="EMBL/GenBank/DDBJ databases">
        <title>Complete genome sequence of Schizopora paradoxa KUC8140, a cosmopolitan wood degrader in East Asia.</title>
        <authorList>
            <consortium name="DOE Joint Genome Institute"/>
            <person name="Min B."/>
            <person name="Park H."/>
            <person name="Jang Y."/>
            <person name="Kim J.-J."/>
            <person name="Kim K.H."/>
            <person name="Pangilinan J."/>
            <person name="Lipzen A."/>
            <person name="Riley R."/>
            <person name="Grigoriev I.V."/>
            <person name="Spatafora J.W."/>
            <person name="Choi I.-G."/>
        </authorList>
    </citation>
    <scope>NUCLEOTIDE SEQUENCE [LARGE SCALE GENOMIC DNA]</scope>
    <source>
        <strain evidence="2 3">KUC8140</strain>
    </source>
</reference>
<evidence type="ECO:0000313" key="2">
    <source>
        <dbReference type="EMBL" id="KLO08858.1"/>
    </source>
</evidence>
<proteinExistence type="predicted"/>
<feature type="region of interest" description="Disordered" evidence="1">
    <location>
        <begin position="164"/>
        <end position="214"/>
    </location>
</feature>
<feature type="compositionally biased region" description="Low complexity" evidence="1">
    <location>
        <begin position="104"/>
        <end position="113"/>
    </location>
</feature>
<dbReference type="InParanoid" id="A0A0H2RH53"/>
<name>A0A0H2RH53_9AGAM</name>
<evidence type="ECO:0000313" key="3">
    <source>
        <dbReference type="Proteomes" id="UP000053477"/>
    </source>
</evidence>
<dbReference type="Proteomes" id="UP000053477">
    <property type="component" value="Unassembled WGS sequence"/>
</dbReference>
<sequence>MATLGPRASTPHTAPQHPVSVFGLLFSTFTPGSAQNFPLLQENALYPISVGPQDRTEEELRMRMHSSMTSGDLRRDWTLGRSGRSLGFTSNFPAVPTYPPTSLSRLSTSTRFPVSTSPSSVSLDATYPPPITSRLERQVSDSGGSMCIYVDLYTLGPRATAPLPNRTSTVHQLSAPSAPSLDVSKTSEAHEEVSQMAPSVARTSSPRSPLSNASGKLNQMLQAKEQKKVTHSGNKTKKDVLGDLTGASLQRRHKCTFEGLNKDYARSQDVYRHMRKQHCNPKYFCPNPECINHEKGFNTLERLRRHVLPGAIEEGQTMGCYGSWFPLIRPAEEKRVTMVRSADDGESVFDDF</sequence>
<feature type="compositionally biased region" description="Polar residues" evidence="1">
    <location>
        <begin position="114"/>
        <end position="123"/>
    </location>
</feature>
<accession>A0A0H2RH53</accession>
<gene>
    <name evidence="2" type="ORF">SCHPADRAFT_944086</name>
</gene>
<keyword evidence="3" id="KW-1185">Reference proteome</keyword>